<feature type="transmembrane region" description="Helical" evidence="1">
    <location>
        <begin position="88"/>
        <end position="114"/>
    </location>
</feature>
<dbReference type="GO" id="GO:0042392">
    <property type="term" value="F:sphingosine-1-phosphate phosphatase activity"/>
    <property type="evidence" value="ECO:0007669"/>
    <property type="project" value="TreeGrafter"/>
</dbReference>
<proteinExistence type="predicted"/>
<dbReference type="Pfam" id="PF01569">
    <property type="entry name" value="PAP2"/>
    <property type="match status" value="1"/>
</dbReference>
<sequence>MSTAVEQEKIKEIITRDEFKHNLNYGLRFLNATNKTVTSLTFLYVIGTRMLVSAYFGAGAIVTMAIVKVLKRIFREARPVGMTYKVTYGFPSTHSATITYYATFITLSCFYLPIHPAISFLPRVIINPLIPLAAISGAAVVCVSRIRLGHHTLKQVGAGAIVGLIVGWLWFDGWAGRGWGKDIGWQLTEYLPYFIQDLIR</sequence>
<dbReference type="PANTHER" id="PTHR14969:SF13">
    <property type="entry name" value="AT30094P"/>
    <property type="match status" value="1"/>
</dbReference>
<dbReference type="EMBL" id="CAFZ01000055">
    <property type="protein sequence ID" value="CCA69456.1"/>
    <property type="molecule type" value="Genomic_DNA"/>
</dbReference>
<keyword evidence="4" id="KW-1185">Reference proteome</keyword>
<dbReference type="InterPro" id="IPR000326">
    <property type="entry name" value="PAP2/HPO"/>
</dbReference>
<dbReference type="HOGENOM" id="CLU_118210_0_0_1"/>
<gene>
    <name evidence="3" type="ORF">PIIN_03356</name>
</gene>
<feature type="domain" description="Phosphatidic acid phosphatase type 2/haloperoxidase" evidence="2">
    <location>
        <begin position="51"/>
        <end position="171"/>
    </location>
</feature>
<name>G4TDR7_SERID</name>
<dbReference type="InterPro" id="IPR036938">
    <property type="entry name" value="PAP2/HPO_sf"/>
</dbReference>
<protein>
    <recommendedName>
        <fullName evidence="2">Phosphatidic acid phosphatase type 2/haloperoxidase domain-containing protein</fullName>
    </recommendedName>
</protein>
<organism evidence="3 4">
    <name type="scientific">Serendipita indica (strain DSM 11827)</name>
    <name type="common">Root endophyte fungus</name>
    <name type="synonym">Piriformospora indica</name>
    <dbReference type="NCBI Taxonomy" id="1109443"/>
    <lineage>
        <taxon>Eukaryota</taxon>
        <taxon>Fungi</taxon>
        <taxon>Dikarya</taxon>
        <taxon>Basidiomycota</taxon>
        <taxon>Agaricomycotina</taxon>
        <taxon>Agaricomycetes</taxon>
        <taxon>Sebacinales</taxon>
        <taxon>Serendipitaceae</taxon>
        <taxon>Serendipita</taxon>
    </lineage>
</organism>
<dbReference type="SUPFAM" id="SSF48317">
    <property type="entry name" value="Acid phosphatase/Vanadium-dependent haloperoxidase"/>
    <property type="match status" value="1"/>
</dbReference>
<keyword evidence="1" id="KW-0812">Transmembrane</keyword>
<reference evidence="3 4" key="1">
    <citation type="journal article" date="2011" name="PLoS Pathog.">
        <title>Endophytic Life Strategies Decoded by Genome and Transcriptome Analyses of the Mutualistic Root Symbiont Piriformospora indica.</title>
        <authorList>
            <person name="Zuccaro A."/>
            <person name="Lahrmann U."/>
            <person name="Guldener U."/>
            <person name="Langen G."/>
            <person name="Pfiffi S."/>
            <person name="Biedenkopf D."/>
            <person name="Wong P."/>
            <person name="Samans B."/>
            <person name="Grimm C."/>
            <person name="Basiewicz M."/>
            <person name="Murat C."/>
            <person name="Martin F."/>
            <person name="Kogel K.H."/>
        </authorList>
    </citation>
    <scope>NUCLEOTIDE SEQUENCE [LARGE SCALE GENOMIC DNA]</scope>
    <source>
        <strain evidence="3 4">DSM 11827</strain>
    </source>
</reference>
<keyword evidence="1" id="KW-1133">Transmembrane helix</keyword>
<dbReference type="PANTHER" id="PTHR14969">
    <property type="entry name" value="SPHINGOSINE-1-PHOSPHATE PHOSPHOHYDROLASE"/>
    <property type="match status" value="1"/>
</dbReference>
<dbReference type="Proteomes" id="UP000007148">
    <property type="component" value="Unassembled WGS sequence"/>
</dbReference>
<dbReference type="InParanoid" id="G4TDR7"/>
<dbReference type="AlphaFoldDB" id="G4TDR7"/>
<dbReference type="OMA" id="VWLGHHT"/>
<dbReference type="SMART" id="SM00014">
    <property type="entry name" value="acidPPc"/>
    <property type="match status" value="1"/>
</dbReference>
<evidence type="ECO:0000313" key="3">
    <source>
        <dbReference type="EMBL" id="CCA69456.1"/>
    </source>
</evidence>
<accession>G4TDR7</accession>
<feature type="transmembrane region" description="Helical" evidence="1">
    <location>
        <begin position="155"/>
        <end position="171"/>
    </location>
</feature>
<evidence type="ECO:0000256" key="1">
    <source>
        <dbReference type="SAM" id="Phobius"/>
    </source>
</evidence>
<dbReference type="Gene3D" id="1.20.144.10">
    <property type="entry name" value="Phosphatidic acid phosphatase type 2/haloperoxidase"/>
    <property type="match status" value="1"/>
</dbReference>
<dbReference type="OrthoDB" id="302705at2759"/>
<feature type="transmembrane region" description="Helical" evidence="1">
    <location>
        <begin position="42"/>
        <end position="67"/>
    </location>
</feature>
<evidence type="ECO:0000259" key="2">
    <source>
        <dbReference type="SMART" id="SM00014"/>
    </source>
</evidence>
<feature type="transmembrane region" description="Helical" evidence="1">
    <location>
        <begin position="120"/>
        <end position="143"/>
    </location>
</feature>
<keyword evidence="1" id="KW-0472">Membrane</keyword>
<comment type="caution">
    <text evidence="3">The sequence shown here is derived from an EMBL/GenBank/DDBJ whole genome shotgun (WGS) entry which is preliminary data.</text>
</comment>
<dbReference type="STRING" id="1109443.G4TDR7"/>
<evidence type="ECO:0000313" key="4">
    <source>
        <dbReference type="Proteomes" id="UP000007148"/>
    </source>
</evidence>
<dbReference type="eggNOG" id="ENOG502S78R">
    <property type="taxonomic scope" value="Eukaryota"/>
</dbReference>